<proteinExistence type="predicted"/>
<sequence>MSPFLMIAAGLQLAVMIYVLIVFSGMARNIAKQSESMERIARALERDRTL</sequence>
<keyword evidence="1" id="KW-0472">Membrane</keyword>
<evidence type="ECO:0000256" key="1">
    <source>
        <dbReference type="SAM" id="Phobius"/>
    </source>
</evidence>
<evidence type="ECO:0000313" key="2">
    <source>
        <dbReference type="EMBL" id="QZD87621.1"/>
    </source>
</evidence>
<evidence type="ECO:0000313" key="3">
    <source>
        <dbReference type="Proteomes" id="UP000824280"/>
    </source>
</evidence>
<keyword evidence="3" id="KW-1185">Reference proteome</keyword>
<feature type="transmembrane region" description="Helical" evidence="1">
    <location>
        <begin position="6"/>
        <end position="27"/>
    </location>
</feature>
<keyword evidence="1" id="KW-0812">Transmembrane</keyword>
<dbReference type="Proteomes" id="UP000824280">
    <property type="component" value="Chromosome"/>
</dbReference>
<dbReference type="EMBL" id="CP081297">
    <property type="protein sequence ID" value="QZD87621.1"/>
    <property type="molecule type" value="Genomic_DNA"/>
</dbReference>
<dbReference type="RefSeq" id="WP_221423158.1">
    <property type="nucleotide sequence ID" value="NZ_CP081297.1"/>
</dbReference>
<reference evidence="2 3" key="1">
    <citation type="submission" date="2021-08" db="EMBL/GenBank/DDBJ databases">
        <title>Comparative Genomics Analysis of the Genus Qipengyuania Reveals Extensive Genetic Diversity and Metabolic Versatility, Including the Description of Fifteen Novel Species.</title>
        <authorList>
            <person name="Liu Y."/>
        </authorList>
    </citation>
    <scope>NUCLEOTIDE SEQUENCE [LARGE SCALE GENOMIC DNA]</scope>
    <source>
        <strain evidence="2 3">1XM2-8</strain>
    </source>
</reference>
<accession>A0ABX8ZF44</accession>
<keyword evidence="1" id="KW-1133">Transmembrane helix</keyword>
<name>A0ABX8ZF44_9SPHN</name>
<organism evidence="2 3">
    <name type="scientific">Qipengyuania psychrotolerans</name>
    <dbReference type="NCBI Taxonomy" id="2867238"/>
    <lineage>
        <taxon>Bacteria</taxon>
        <taxon>Pseudomonadati</taxon>
        <taxon>Pseudomonadota</taxon>
        <taxon>Alphaproteobacteria</taxon>
        <taxon>Sphingomonadales</taxon>
        <taxon>Erythrobacteraceae</taxon>
        <taxon>Qipengyuania</taxon>
    </lineage>
</organism>
<protein>
    <submittedName>
        <fullName evidence="2">Uncharacterized protein</fullName>
    </submittedName>
</protein>
<gene>
    <name evidence="2" type="ORF">K3166_02655</name>
</gene>